<accession>A0A5J4LCV8</accession>
<comment type="caution">
    <text evidence="2">The sequence shown here is derived from an EMBL/GenBank/DDBJ whole genome shotgun (WGS) entry which is preliminary data.</text>
</comment>
<dbReference type="RefSeq" id="WP_174886810.1">
    <property type="nucleotide sequence ID" value="NZ_BLAG01000004.1"/>
</dbReference>
<dbReference type="GeneID" id="96749690"/>
<organism evidence="2 3">
    <name type="scientific">Streptomyces angustmyceticus</name>
    <dbReference type="NCBI Taxonomy" id="285578"/>
    <lineage>
        <taxon>Bacteria</taxon>
        <taxon>Bacillati</taxon>
        <taxon>Actinomycetota</taxon>
        <taxon>Actinomycetes</taxon>
        <taxon>Kitasatosporales</taxon>
        <taxon>Streptomycetaceae</taxon>
        <taxon>Streptomyces</taxon>
    </lineage>
</organism>
<dbReference type="Proteomes" id="UP000325598">
    <property type="component" value="Unassembled WGS sequence"/>
</dbReference>
<evidence type="ECO:0000256" key="1">
    <source>
        <dbReference type="SAM" id="MobiDB-lite"/>
    </source>
</evidence>
<reference evidence="2 3" key="1">
    <citation type="submission" date="2019-10" db="EMBL/GenBank/DDBJ databases">
        <title>Whole genome shotgun sequence of Streptomyces angustmyceticus NBRC 3934.</title>
        <authorList>
            <person name="Hosoyama A."/>
            <person name="Ichikawa N."/>
            <person name="Kimura A."/>
            <person name="Kitahashi Y."/>
            <person name="Komaki H."/>
            <person name="Uohara A."/>
        </authorList>
    </citation>
    <scope>NUCLEOTIDE SEQUENCE [LARGE SCALE GENOMIC DNA]</scope>
    <source>
        <strain evidence="2 3">NBRC 3934</strain>
    </source>
</reference>
<protein>
    <submittedName>
        <fullName evidence="2">Uncharacterized protein</fullName>
    </submittedName>
</protein>
<evidence type="ECO:0000313" key="3">
    <source>
        <dbReference type="Proteomes" id="UP000325598"/>
    </source>
</evidence>
<feature type="compositionally biased region" description="Basic and acidic residues" evidence="1">
    <location>
        <begin position="11"/>
        <end position="22"/>
    </location>
</feature>
<dbReference type="EMBL" id="BLAG01000004">
    <property type="protein sequence ID" value="GES27915.1"/>
    <property type="molecule type" value="Genomic_DNA"/>
</dbReference>
<name>A0A5J4LCV8_9ACTN</name>
<proteinExistence type="predicted"/>
<dbReference type="AlphaFoldDB" id="A0A5J4LCV8"/>
<feature type="region of interest" description="Disordered" evidence="1">
    <location>
        <begin position="1"/>
        <end position="22"/>
    </location>
</feature>
<sequence>MTDTARCAANHPDDKTPCDDGPRDAVTVLDAEGAGATGCEHHSARLLASLDGGRVYPSPNAPESAAIRVHKAAGFIDPFPWHDNAPRRRVDQLSAAANSRCTCGRTVHSLDCPSLKHAPTA</sequence>
<keyword evidence="3" id="KW-1185">Reference proteome</keyword>
<evidence type="ECO:0000313" key="2">
    <source>
        <dbReference type="EMBL" id="GES27915.1"/>
    </source>
</evidence>
<gene>
    <name evidence="2" type="ORF">San01_04020</name>
</gene>